<dbReference type="EMBL" id="JAWNGG020000035">
    <property type="protein sequence ID" value="KAK9306953.1"/>
    <property type="molecule type" value="Genomic_DNA"/>
</dbReference>
<dbReference type="AlphaFoldDB" id="A0AAW1ACV1"/>
<gene>
    <name evidence="1" type="ORF">QLX08_002571</name>
</gene>
<proteinExistence type="predicted"/>
<sequence length="122" mass="13724">MAFEATVVSAKVQVETDSVWPAGWWQKQRGARKGRTPFSRVVVIDVRPYVASRFQWGHVIGRLRQWWRSTGWFACVPSLSVLSVLGRGPPLYVRTYAVESRTTAISFSLPACAPRFTVHVGC</sequence>
<accession>A0AAW1ACV1</accession>
<name>A0AAW1ACV1_9HYME</name>
<evidence type="ECO:0000313" key="1">
    <source>
        <dbReference type="EMBL" id="KAK9306953.1"/>
    </source>
</evidence>
<organism evidence="1 2">
    <name type="scientific">Tetragonisca angustula</name>
    <dbReference type="NCBI Taxonomy" id="166442"/>
    <lineage>
        <taxon>Eukaryota</taxon>
        <taxon>Metazoa</taxon>
        <taxon>Ecdysozoa</taxon>
        <taxon>Arthropoda</taxon>
        <taxon>Hexapoda</taxon>
        <taxon>Insecta</taxon>
        <taxon>Pterygota</taxon>
        <taxon>Neoptera</taxon>
        <taxon>Endopterygota</taxon>
        <taxon>Hymenoptera</taxon>
        <taxon>Apocrita</taxon>
        <taxon>Aculeata</taxon>
        <taxon>Apoidea</taxon>
        <taxon>Anthophila</taxon>
        <taxon>Apidae</taxon>
        <taxon>Tetragonisca</taxon>
    </lineage>
</organism>
<reference evidence="1 2" key="1">
    <citation type="submission" date="2024-05" db="EMBL/GenBank/DDBJ databases">
        <title>The nuclear and mitochondrial genome assemblies of Tetragonisca angustula (Apidae: Meliponini), a tiny yet remarkable pollinator in the Neotropics.</title>
        <authorList>
            <person name="Ferrari R."/>
            <person name="Ricardo P.C."/>
            <person name="Dias F.C."/>
            <person name="Araujo N.S."/>
            <person name="Soares D.O."/>
            <person name="Zhou Q.-S."/>
            <person name="Zhu C.-D."/>
            <person name="Coutinho L."/>
            <person name="Airas M.C."/>
            <person name="Batista T.M."/>
        </authorList>
    </citation>
    <scope>NUCLEOTIDE SEQUENCE [LARGE SCALE GENOMIC DNA]</scope>
    <source>
        <strain evidence="1">ASF017062</strain>
        <tissue evidence="1">Abdomen</tissue>
    </source>
</reference>
<comment type="caution">
    <text evidence="1">The sequence shown here is derived from an EMBL/GenBank/DDBJ whole genome shotgun (WGS) entry which is preliminary data.</text>
</comment>
<dbReference type="Proteomes" id="UP001432146">
    <property type="component" value="Unassembled WGS sequence"/>
</dbReference>
<protein>
    <submittedName>
        <fullName evidence="1">Uncharacterized protein</fullName>
    </submittedName>
</protein>
<keyword evidence="2" id="KW-1185">Reference proteome</keyword>
<evidence type="ECO:0000313" key="2">
    <source>
        <dbReference type="Proteomes" id="UP001432146"/>
    </source>
</evidence>